<feature type="compositionally biased region" description="Low complexity" evidence="1">
    <location>
        <begin position="411"/>
        <end position="514"/>
    </location>
</feature>
<dbReference type="SUPFAM" id="SSF69322">
    <property type="entry name" value="Tricorn protease domain 2"/>
    <property type="match status" value="1"/>
</dbReference>
<sequence length="571" mass="64731">MSHILQLSSDNQYIVHYSPSKETLTVAKIPSNASISNLSLSESVLMKTSHIKSLSIHPSQDIIIAVPNKPYGQQSSGIPTGPSSSNSKISKNDINNVDKPIPFNPQRQISLTLYSYNKREITSKQLILDLINESTPSLFPYCVEYSSNGEYLAVYTRSYSHLTGYSHVLFLFDSNYNCLTSISLDSSLEVMKWSGGFILCACTDGKLRVIKIINDDDDSVSLVLIKSLHLSSSPLSSIDYKETLEEKPILLIGTRDGNSILIDPISMSCSYSPLIEKDFPVLSVCIGPLSTFIITYVTNTNEPAHILQYNEIEPIENREVEKIEDESNFNPINDVYQISDIFTNSSIYNPSGVCCTDNGIVIYLDKDGDKIILKNLLSLLPSKSSEIDFTKYFDGIVVNDNSKTNNEIIESKSNNLKNNSKDNYYSNRDHGSSNSVNRNNNRNNYNNSNSNNNNKNKNNTNNHSSNTNNIKNKNNAVNNNYNNKNNNNNRNHSNNTSSNNSRTNSTKNNTNKNDLNNKRPLDLFETDRQHSDRKRHETFEQWSKNRENNQNKNDRGYQNNYRDNRKNYYRN</sequence>
<evidence type="ECO:0000313" key="3">
    <source>
        <dbReference type="Proteomes" id="UP001378960"/>
    </source>
</evidence>
<evidence type="ECO:0000313" key="2">
    <source>
        <dbReference type="EMBL" id="GMM48839.1"/>
    </source>
</evidence>
<dbReference type="Proteomes" id="UP001378960">
    <property type="component" value="Unassembled WGS sequence"/>
</dbReference>
<organism evidence="2 3">
    <name type="scientific">Pichia kluyveri</name>
    <name type="common">Yeast</name>
    <dbReference type="NCBI Taxonomy" id="36015"/>
    <lineage>
        <taxon>Eukaryota</taxon>
        <taxon>Fungi</taxon>
        <taxon>Dikarya</taxon>
        <taxon>Ascomycota</taxon>
        <taxon>Saccharomycotina</taxon>
        <taxon>Pichiomycetes</taxon>
        <taxon>Pichiales</taxon>
        <taxon>Pichiaceae</taxon>
        <taxon>Pichia</taxon>
    </lineage>
</organism>
<dbReference type="EMBL" id="BTGB01000009">
    <property type="protein sequence ID" value="GMM48839.1"/>
    <property type="molecule type" value="Genomic_DNA"/>
</dbReference>
<comment type="caution">
    <text evidence="2">The sequence shown here is derived from an EMBL/GenBank/DDBJ whole genome shotgun (WGS) entry which is preliminary data.</text>
</comment>
<accession>A0AAV5RBK0</accession>
<feature type="compositionally biased region" description="Basic and acidic residues" evidence="1">
    <location>
        <begin position="515"/>
        <end position="555"/>
    </location>
</feature>
<dbReference type="AlphaFoldDB" id="A0AAV5RBK0"/>
<keyword evidence="3" id="KW-1185">Reference proteome</keyword>
<gene>
    <name evidence="2" type="ORF">DAPK24_054370</name>
</gene>
<protein>
    <submittedName>
        <fullName evidence="2">Uncharacterized protein</fullName>
    </submittedName>
</protein>
<evidence type="ECO:0000256" key="1">
    <source>
        <dbReference type="SAM" id="MobiDB-lite"/>
    </source>
</evidence>
<proteinExistence type="predicted"/>
<reference evidence="2 3" key="1">
    <citation type="journal article" date="2023" name="Elife">
        <title>Identification of key yeast species and microbe-microbe interactions impacting larval growth of Drosophila in the wild.</title>
        <authorList>
            <person name="Mure A."/>
            <person name="Sugiura Y."/>
            <person name="Maeda R."/>
            <person name="Honda K."/>
            <person name="Sakurai N."/>
            <person name="Takahashi Y."/>
            <person name="Watada M."/>
            <person name="Katoh T."/>
            <person name="Gotoh A."/>
            <person name="Gotoh Y."/>
            <person name="Taniguchi I."/>
            <person name="Nakamura K."/>
            <person name="Hayashi T."/>
            <person name="Katayama T."/>
            <person name="Uemura T."/>
            <person name="Hattori Y."/>
        </authorList>
    </citation>
    <scope>NUCLEOTIDE SEQUENCE [LARGE SCALE GENOMIC DNA]</scope>
    <source>
        <strain evidence="2 3">PK-24</strain>
    </source>
</reference>
<name>A0AAV5RBK0_PICKL</name>
<feature type="compositionally biased region" description="Basic and acidic residues" evidence="1">
    <location>
        <begin position="562"/>
        <end position="571"/>
    </location>
</feature>
<feature type="region of interest" description="Disordered" evidence="1">
    <location>
        <begin position="411"/>
        <end position="571"/>
    </location>
</feature>